<accession>K9EH16</accession>
<dbReference type="HOGENOM" id="CLU_024630_1_0_11"/>
<feature type="region of interest" description="Disordered" evidence="2">
    <location>
        <begin position="1"/>
        <end position="41"/>
    </location>
</feature>
<proteinExistence type="predicted"/>
<evidence type="ECO:0000256" key="2">
    <source>
        <dbReference type="SAM" id="MobiDB-lite"/>
    </source>
</evidence>
<evidence type="ECO:0008006" key="5">
    <source>
        <dbReference type="Google" id="ProtNLM"/>
    </source>
</evidence>
<dbReference type="STRING" id="202789.GCA_001457435_00075"/>
<comment type="caution">
    <text evidence="3">The sequence shown here is derived from an EMBL/GenBank/DDBJ whole genome shotgun (WGS) entry which is preliminary data.</text>
</comment>
<feature type="compositionally biased region" description="Basic and acidic residues" evidence="2">
    <location>
        <begin position="374"/>
        <end position="396"/>
    </location>
</feature>
<name>K9EH16_9ACTO</name>
<keyword evidence="4" id="KW-1185">Reference proteome</keyword>
<dbReference type="Proteomes" id="UP000009888">
    <property type="component" value="Unassembled WGS sequence"/>
</dbReference>
<organism evidence="3 4">
    <name type="scientific">Actinobaculum massiliense ACS-171-V-Col2</name>
    <dbReference type="NCBI Taxonomy" id="883066"/>
    <lineage>
        <taxon>Bacteria</taxon>
        <taxon>Bacillati</taxon>
        <taxon>Actinomycetota</taxon>
        <taxon>Actinomycetes</taxon>
        <taxon>Actinomycetales</taxon>
        <taxon>Actinomycetaceae</taxon>
        <taxon>Actinobaculum</taxon>
    </lineage>
</organism>
<dbReference type="PATRIC" id="fig|883066.3.peg.11"/>
<gene>
    <name evidence="3" type="ORF">HMPREF9233_00011</name>
</gene>
<dbReference type="InterPro" id="IPR007139">
    <property type="entry name" value="DUF349"/>
</dbReference>
<protein>
    <recommendedName>
        <fullName evidence="5">DUF349 domain-containing protein</fullName>
    </recommendedName>
</protein>
<evidence type="ECO:0000256" key="1">
    <source>
        <dbReference type="SAM" id="Coils"/>
    </source>
</evidence>
<feature type="compositionally biased region" description="Pro residues" evidence="2">
    <location>
        <begin position="7"/>
        <end position="19"/>
    </location>
</feature>
<dbReference type="EMBL" id="AGWL01000001">
    <property type="protein sequence ID" value="EKU95923.1"/>
    <property type="molecule type" value="Genomic_DNA"/>
</dbReference>
<dbReference type="AlphaFoldDB" id="K9EH16"/>
<dbReference type="eggNOG" id="COG3266">
    <property type="taxonomic scope" value="Bacteria"/>
</dbReference>
<feature type="coiled-coil region" evidence="1">
    <location>
        <begin position="124"/>
        <end position="162"/>
    </location>
</feature>
<sequence length="447" mass="51089">MSEETPAPKPQPVPHPAPKPVQAAPAHATPTDSAAAAEAARWGRVDDDGKVWLRSSEGERIVGQYAASGSAEDALAIYVRRYLDLETQVSLLEARVETVNPDETQKSLKALAKDLKEPAAVGDIEALQQRVEALKERVAQRREALSEERKVAKQQALEHRTRIVERAEEISRQDPEQTHWRNSRTELSELFDEWRQAQRSEARFDRPTEQELWKRFSAARSAFDKNRRHHFTDLDQKRAEVTATKEKLIERAAELASSTDWGPTGAAYRELLEEWKRAGRTNHRQDDKLWHRFREAQQPFYDAREAHFNQVDAVETENLAAKLEILKEAEAVLPIDDVEQARAKLREIGERWDAIGPVPRADVARTEGRMREIEDQVRGAEAEKWRKSDPEKERRSQGMAAQLEHLIDELDEEIKQAQAAGEDAKVKELTEALQARQAWLDQVNKDL</sequence>
<keyword evidence="1" id="KW-0175">Coiled coil</keyword>
<evidence type="ECO:0000313" key="3">
    <source>
        <dbReference type="EMBL" id="EKU95923.1"/>
    </source>
</evidence>
<reference evidence="3 4" key="1">
    <citation type="submission" date="2012-09" db="EMBL/GenBank/DDBJ databases">
        <title>The Genome Sequence of Actinobaculum massiliae ACS-171-V-COL2.</title>
        <authorList>
            <consortium name="The Broad Institute Genome Sequencing Platform"/>
            <person name="Earl A."/>
            <person name="Ward D."/>
            <person name="Feldgarden M."/>
            <person name="Gevers D."/>
            <person name="Saerens B."/>
            <person name="Vaneechoutte M."/>
            <person name="Walker B."/>
            <person name="Young S.K."/>
            <person name="Zeng Q."/>
            <person name="Gargeya S."/>
            <person name="Fitzgerald M."/>
            <person name="Haas B."/>
            <person name="Abouelleil A."/>
            <person name="Alvarado L."/>
            <person name="Arachchi H.M."/>
            <person name="Berlin A."/>
            <person name="Chapman S.B."/>
            <person name="Goldberg J."/>
            <person name="Griggs A."/>
            <person name="Gujja S."/>
            <person name="Hansen M."/>
            <person name="Howarth C."/>
            <person name="Imamovic A."/>
            <person name="Larimer J."/>
            <person name="McCowen C."/>
            <person name="Montmayeur A."/>
            <person name="Murphy C."/>
            <person name="Neiman D."/>
            <person name="Pearson M."/>
            <person name="Priest M."/>
            <person name="Roberts A."/>
            <person name="Saif S."/>
            <person name="Shea T."/>
            <person name="Sisk P."/>
            <person name="Sykes S."/>
            <person name="Wortman J."/>
            <person name="Nusbaum C."/>
            <person name="Birren B."/>
        </authorList>
    </citation>
    <scope>NUCLEOTIDE SEQUENCE [LARGE SCALE GENOMIC DNA]</scope>
    <source>
        <strain evidence="4">ACS-171-V-Col2</strain>
    </source>
</reference>
<evidence type="ECO:0000313" key="4">
    <source>
        <dbReference type="Proteomes" id="UP000009888"/>
    </source>
</evidence>
<dbReference type="Pfam" id="PF03993">
    <property type="entry name" value="DUF349"/>
    <property type="match status" value="3"/>
</dbReference>
<dbReference type="RefSeq" id="WP_007000229.1">
    <property type="nucleotide sequence ID" value="NZ_JH992955.1"/>
</dbReference>
<feature type="compositionally biased region" description="Low complexity" evidence="2">
    <location>
        <begin position="20"/>
        <end position="40"/>
    </location>
</feature>
<feature type="region of interest" description="Disordered" evidence="2">
    <location>
        <begin position="374"/>
        <end position="399"/>
    </location>
</feature>